<proteinExistence type="predicted"/>
<protein>
    <submittedName>
        <fullName evidence="2">Uncharacterized protein</fullName>
    </submittedName>
</protein>
<evidence type="ECO:0000313" key="2">
    <source>
        <dbReference type="EMBL" id="SJX61137.1"/>
    </source>
</evidence>
<sequence>MADADKENRSTAPGADAALKLPFSSGNGSSASRSTRAPLNPTPLAFPAEDPDEDRDVLASDGKTLRKKRSALFYPSAGLAAKSNQQPFSRSAAKRDSIMALGSIGYLQHLYTKQGIANRNRPLTKGAMTLAIGPAGEAMLSNNGAQSNDETSFSAATARLSTSNPTGDEDEELEEIPLPPSPKAGSYARPKYLDVARPLEADTQALRAQLIDDLHRLSSAWGLFEWIAQNTAVRSIQQLLSAHPDVSGATSTSRSPDPLELINVATKAIRSVRSYVLALPRRSKVPTTFEPSRRDRFKRQSSFSGVPRPGEAGTPVATRTSEILHRDLPPGTSSERRTSLTIPATGPSLGRRLSSTLGEEEEEDHLGILRKAALEMLSALKEMEEKSRIVTLGINGGEANQSITAPPTVGKADDSVPAAGSDPDDSSIIAFADPTSGAGYHYRTDLVLSDFDAERKILQGWLETVDRIIASTSAPSIHINLTGVSSSSGGKQKWLLPGLTTAERVSSFMIDHCETGVGSESASRMDRLVDARDDMEVLLPLLSDGYLLCRAFNEVVRRSDKPWGYISLHEMHDLEAEEAALLQKEILRAKQAQEDEAVKFQTRAHRKSISEDASSADDSGIAIKSAEPEPPTTRPGWTFRKSENLRYWAAALKLRHHIQTTATKAVPAAKASTTGPTYGSLGMGKLALHAPRAASESHAASPSSPRRGSSSGSASSSKIDFDPAKVARKEAGWQEMLTTLIVAWIDAVAREQSQS</sequence>
<evidence type="ECO:0000256" key="1">
    <source>
        <dbReference type="SAM" id="MobiDB-lite"/>
    </source>
</evidence>
<dbReference type="PANTHER" id="PTHR38702:SF1">
    <property type="entry name" value="CALPONIN-HOMOLOGY (CH) DOMAIN-CONTAINING PROTEIN"/>
    <property type="match status" value="1"/>
</dbReference>
<dbReference type="PANTHER" id="PTHR38702">
    <property type="entry name" value="CALPONIN-HOMOLOGY (CH) DOMAIN-CONTAINING PROTEIN"/>
    <property type="match status" value="1"/>
</dbReference>
<feature type="compositionally biased region" description="Basic and acidic residues" evidence="1">
    <location>
        <begin position="322"/>
        <end position="338"/>
    </location>
</feature>
<dbReference type="AlphaFoldDB" id="A0A2N8U7W2"/>
<reference evidence="2 3" key="1">
    <citation type="submission" date="2017-02" db="EMBL/GenBank/DDBJ databases">
        <authorList>
            <person name="Peterson S.W."/>
        </authorList>
    </citation>
    <scope>NUCLEOTIDE SEQUENCE [LARGE SCALE GENOMIC DNA]</scope>
    <source>
        <strain evidence="2 3">SRS1_H2-8</strain>
    </source>
</reference>
<dbReference type="Proteomes" id="UP000239563">
    <property type="component" value="Chromosome II"/>
</dbReference>
<feature type="region of interest" description="Disordered" evidence="1">
    <location>
        <begin position="689"/>
        <end position="720"/>
    </location>
</feature>
<organism evidence="2 3">
    <name type="scientific">Sporisorium reilianum f. sp. reilianum</name>
    <dbReference type="NCBI Taxonomy" id="72559"/>
    <lineage>
        <taxon>Eukaryota</taxon>
        <taxon>Fungi</taxon>
        <taxon>Dikarya</taxon>
        <taxon>Basidiomycota</taxon>
        <taxon>Ustilaginomycotina</taxon>
        <taxon>Ustilaginomycetes</taxon>
        <taxon>Ustilaginales</taxon>
        <taxon>Ustilaginaceae</taxon>
        <taxon>Sporisorium</taxon>
    </lineage>
</organism>
<gene>
    <name evidence="2" type="ORF">SRS1_12353</name>
</gene>
<feature type="region of interest" description="Disordered" evidence="1">
    <location>
        <begin position="158"/>
        <end position="187"/>
    </location>
</feature>
<evidence type="ECO:0000313" key="3">
    <source>
        <dbReference type="Proteomes" id="UP000239563"/>
    </source>
</evidence>
<accession>A0A2N8U7W2</accession>
<feature type="compositionally biased region" description="Low complexity" evidence="1">
    <location>
        <begin position="611"/>
        <end position="625"/>
    </location>
</feature>
<feature type="region of interest" description="Disordered" evidence="1">
    <location>
        <begin position="602"/>
        <end position="638"/>
    </location>
</feature>
<feature type="region of interest" description="Disordered" evidence="1">
    <location>
        <begin position="287"/>
        <end position="359"/>
    </location>
</feature>
<feature type="region of interest" description="Disordered" evidence="1">
    <location>
        <begin position="401"/>
        <end position="426"/>
    </location>
</feature>
<name>A0A2N8U7W2_9BASI</name>
<feature type="region of interest" description="Disordered" evidence="1">
    <location>
        <begin position="1"/>
        <end position="61"/>
    </location>
</feature>
<feature type="compositionally biased region" description="Low complexity" evidence="1">
    <location>
        <begin position="24"/>
        <end position="37"/>
    </location>
</feature>
<feature type="compositionally biased region" description="Low complexity" evidence="1">
    <location>
        <begin position="689"/>
        <end position="717"/>
    </location>
</feature>
<dbReference type="EMBL" id="LT795055">
    <property type="protein sequence ID" value="SJX61137.1"/>
    <property type="molecule type" value="Genomic_DNA"/>
</dbReference>